<dbReference type="AlphaFoldDB" id="A0A543INW0"/>
<sequence length="113" mass="12578">MSVSLYYSATRATPLTDAESAAVERIVAAHRASFPYEYEESLYLYDRGAGEPDEIVAGATKLPTDFERVVPVLEYLLGSLSDLRRALPGAEWRVHLDDVDIPWDDSDGFVLPE</sequence>
<name>A0A543INW0_9ACTN</name>
<dbReference type="RefSeq" id="WP_141973734.1">
    <property type="nucleotide sequence ID" value="NZ_VFPO01000001.1"/>
</dbReference>
<accession>A0A543INW0</accession>
<protein>
    <submittedName>
        <fullName evidence="1">Uncharacterized protein</fullName>
    </submittedName>
</protein>
<comment type="caution">
    <text evidence="1">The sequence shown here is derived from an EMBL/GenBank/DDBJ whole genome shotgun (WGS) entry which is preliminary data.</text>
</comment>
<dbReference type="Proteomes" id="UP000316706">
    <property type="component" value="Unassembled WGS sequence"/>
</dbReference>
<organism evidence="1 2">
    <name type="scientific">Actinomadura hallensis</name>
    <dbReference type="NCBI Taxonomy" id="337895"/>
    <lineage>
        <taxon>Bacteria</taxon>
        <taxon>Bacillati</taxon>
        <taxon>Actinomycetota</taxon>
        <taxon>Actinomycetes</taxon>
        <taxon>Streptosporangiales</taxon>
        <taxon>Thermomonosporaceae</taxon>
        <taxon>Actinomadura</taxon>
    </lineage>
</organism>
<proteinExistence type="predicted"/>
<keyword evidence="2" id="KW-1185">Reference proteome</keyword>
<evidence type="ECO:0000313" key="2">
    <source>
        <dbReference type="Proteomes" id="UP000316706"/>
    </source>
</evidence>
<dbReference type="OrthoDB" id="3871620at2"/>
<evidence type="ECO:0000313" key="1">
    <source>
        <dbReference type="EMBL" id="TQM72239.1"/>
    </source>
</evidence>
<reference evidence="1 2" key="1">
    <citation type="submission" date="2019-06" db="EMBL/GenBank/DDBJ databases">
        <title>Sequencing the genomes of 1000 actinobacteria strains.</title>
        <authorList>
            <person name="Klenk H.-P."/>
        </authorList>
    </citation>
    <scope>NUCLEOTIDE SEQUENCE [LARGE SCALE GENOMIC DNA]</scope>
    <source>
        <strain evidence="1 2">DSM 45043</strain>
    </source>
</reference>
<gene>
    <name evidence="1" type="ORF">FHX41_6034</name>
</gene>
<dbReference type="EMBL" id="VFPO01000001">
    <property type="protein sequence ID" value="TQM72239.1"/>
    <property type="molecule type" value="Genomic_DNA"/>
</dbReference>